<dbReference type="Proteomes" id="UP001214603">
    <property type="component" value="Chromosome 1"/>
</dbReference>
<protein>
    <submittedName>
        <fullName evidence="4">Protein-lysine N-methyltransferase efm5</fullName>
    </submittedName>
</protein>
<dbReference type="InterPro" id="IPR036322">
    <property type="entry name" value="WD40_repeat_dom_sf"/>
</dbReference>
<dbReference type="PROSITE" id="PS50082">
    <property type="entry name" value="WD_REPEATS_2"/>
    <property type="match status" value="1"/>
</dbReference>
<name>A0AAF0DXX2_9BASI</name>
<dbReference type="GO" id="GO:0044877">
    <property type="term" value="F:protein-containing complex binding"/>
    <property type="evidence" value="ECO:0007669"/>
    <property type="project" value="TreeGrafter"/>
</dbReference>
<feature type="repeat" description="WD" evidence="1">
    <location>
        <begin position="81"/>
        <end position="122"/>
    </location>
</feature>
<feature type="region of interest" description="Disordered" evidence="2">
    <location>
        <begin position="495"/>
        <end position="514"/>
    </location>
</feature>
<gene>
    <name evidence="4" type="primary">EFM5</name>
    <name evidence="4" type="ORF">MOBT1_000296</name>
</gene>
<keyword evidence="5" id="KW-1185">Reference proteome</keyword>
<reference evidence="4" key="1">
    <citation type="submission" date="2023-03" db="EMBL/GenBank/DDBJ databases">
        <title>Mating type loci evolution in Malassezia.</title>
        <authorList>
            <person name="Coelho M.A."/>
        </authorList>
    </citation>
    <scope>NUCLEOTIDE SEQUENCE</scope>
    <source>
        <strain evidence="4">CBS 7876</strain>
    </source>
</reference>
<evidence type="ECO:0000256" key="2">
    <source>
        <dbReference type="SAM" id="MobiDB-lite"/>
    </source>
</evidence>
<organism evidence="4 5">
    <name type="scientific">Malassezia obtusa</name>
    <dbReference type="NCBI Taxonomy" id="76774"/>
    <lineage>
        <taxon>Eukaryota</taxon>
        <taxon>Fungi</taxon>
        <taxon>Dikarya</taxon>
        <taxon>Basidiomycota</taxon>
        <taxon>Ustilaginomycotina</taxon>
        <taxon>Malasseziomycetes</taxon>
        <taxon>Malasseziales</taxon>
        <taxon>Malasseziaceae</taxon>
        <taxon>Malassezia</taxon>
    </lineage>
</organism>
<dbReference type="GO" id="GO:0005739">
    <property type="term" value="C:mitochondrion"/>
    <property type="evidence" value="ECO:0007669"/>
    <property type="project" value="TreeGrafter"/>
</dbReference>
<feature type="domain" description="NAD-dependent epimerase/dehydratase" evidence="3">
    <location>
        <begin position="597"/>
        <end position="749"/>
    </location>
</feature>
<dbReference type="InterPro" id="IPR051207">
    <property type="entry name" value="ComplexI_NDUFA9_subunit"/>
</dbReference>
<dbReference type="SUPFAM" id="SSF51735">
    <property type="entry name" value="NAD(P)-binding Rossmann-fold domains"/>
    <property type="match status" value="1"/>
</dbReference>
<dbReference type="SMART" id="SM00320">
    <property type="entry name" value="WD40"/>
    <property type="match status" value="3"/>
</dbReference>
<dbReference type="AlphaFoldDB" id="A0AAF0DXX2"/>
<evidence type="ECO:0000256" key="1">
    <source>
        <dbReference type="PROSITE-ProRule" id="PRU00221"/>
    </source>
</evidence>
<dbReference type="CDD" id="cd05271">
    <property type="entry name" value="NDUFA9_like_SDR_a"/>
    <property type="match status" value="1"/>
</dbReference>
<dbReference type="InterPro" id="IPR001680">
    <property type="entry name" value="WD40_rpt"/>
</dbReference>
<dbReference type="InterPro" id="IPR015943">
    <property type="entry name" value="WD40/YVTN_repeat-like_dom_sf"/>
</dbReference>
<proteinExistence type="predicted"/>
<dbReference type="Gene3D" id="3.40.50.720">
    <property type="entry name" value="NAD(P)-binding Rossmann-like Domain"/>
    <property type="match status" value="1"/>
</dbReference>
<evidence type="ECO:0000259" key="3">
    <source>
        <dbReference type="Pfam" id="PF01370"/>
    </source>
</evidence>
<dbReference type="InterPro" id="IPR036291">
    <property type="entry name" value="NAD(P)-bd_dom_sf"/>
</dbReference>
<evidence type="ECO:0000313" key="4">
    <source>
        <dbReference type="EMBL" id="WFD01620.1"/>
    </source>
</evidence>
<dbReference type="Pfam" id="PF00400">
    <property type="entry name" value="WD40"/>
    <property type="match status" value="2"/>
</dbReference>
<dbReference type="Pfam" id="PF01370">
    <property type="entry name" value="Epimerase"/>
    <property type="match status" value="1"/>
</dbReference>
<dbReference type="PANTHER" id="PTHR12126">
    <property type="entry name" value="NADH-UBIQUINONE OXIDOREDUCTASE 39 KDA SUBUNIT-RELATED"/>
    <property type="match status" value="1"/>
</dbReference>
<dbReference type="PROSITE" id="PS50294">
    <property type="entry name" value="WD_REPEATS_REGION"/>
    <property type="match status" value="1"/>
</dbReference>
<dbReference type="InterPro" id="IPR001509">
    <property type="entry name" value="Epimerase_deHydtase"/>
</dbReference>
<keyword evidence="1" id="KW-0853">WD repeat</keyword>
<evidence type="ECO:0000313" key="5">
    <source>
        <dbReference type="Proteomes" id="UP001214603"/>
    </source>
</evidence>
<dbReference type="PANTHER" id="PTHR12126:SF11">
    <property type="entry name" value="NADH DEHYDROGENASE [UBIQUINONE] 1 ALPHA SUBCOMPLEX SUBUNIT 9, MITOCHONDRIAL"/>
    <property type="match status" value="1"/>
</dbReference>
<dbReference type="SUPFAM" id="SSF50978">
    <property type="entry name" value="WD40 repeat-like"/>
    <property type="match status" value="1"/>
</dbReference>
<dbReference type="EMBL" id="CP119934">
    <property type="protein sequence ID" value="WFD01620.1"/>
    <property type="molecule type" value="Genomic_DNA"/>
</dbReference>
<accession>A0AAF0DXX2</accession>
<dbReference type="Gene3D" id="2.130.10.10">
    <property type="entry name" value="YVTN repeat-like/Quinoprotein amine dehydrogenase"/>
    <property type="match status" value="1"/>
</dbReference>
<sequence>MPVHSRRGLLARVVEDSGFKYLHEVRGHRSCINALAFSRGSGQWLASGGDDMRIHVRDVFDYDPNRRGTPETSRYRTHARLLGHTSNIFSLSWSAGNQHLISGGNDQQVLCYDLNYGDAPAYTVRTNAERRFSDVVVSAHEAGIREVSTHPTNPNLLLSSSDCGELFLVDLRLPDSHVAGYGYFPAQIASAQWNPNESDGRTFAVATVCEPKAGVALFDTRKVFRDQSSYIDLDDSLVRYASELCVKQPQHGPAVRRMETTGAQFDPSGRFLVADVSLFHPVLYAIGHPEPLATMSSLSRYPHMNPCVPQSPTSLLDKYAGYRNSCTVKRGSFGFESQTGNLYYATGSDDFRAYGWKLPPAEELMARRETLAHSDWVAQSAKGTDHVWFRMEPASQKPVMVRPPELDEPSFTLEGSRSIVNSALCHPHTMDDYEQTRPKTRSRVRAVNTAAVVRAIRRSHRRALQSDSDSDEDSEDLDLTEDVPAALLDALEAEAVQADEPEGSGAPGDERTRTAAELADEEAIALFDELLREEESRTLFSGDRHLDLSDDSEHDSDANVVRTYMQDVTVKRKTGAPMVGRGPYGQGRNSVSGSVATVFGATGFLGRYVVSKLAKRGTQVVVPYRDEDEKRHLRVLGDLGQIVPLEWNLRNDEQIHECLRHSDTVYNLTGRNYETKNFSFQEVHVEGARRIAEIAQASGVARFIQMSHLSADVESPSAYLRTRALGDLAVRRAFEGATVVRPASIYGHEDRFLNKLASWPITWKLNNGETKLAPVHSLDVAQALAIIGSADADSIGQTYVLPGPKTYSIRELLQLTENLTYRNLISPDVNVPKFVFSMLAGLGEKFVWWPMFNKDEVIRRFIDENPNVPAGAKSWADLGIEPDVLEDVAILYLRRFRSHLSYEQPLSNAHSGAIKLKKEPYRVVE</sequence>